<organism evidence="1 2">
    <name type="scientific">Champsocephalus esox</name>
    <name type="common">pike icefish</name>
    <dbReference type="NCBI Taxonomy" id="159716"/>
    <lineage>
        <taxon>Eukaryota</taxon>
        <taxon>Metazoa</taxon>
        <taxon>Chordata</taxon>
        <taxon>Craniata</taxon>
        <taxon>Vertebrata</taxon>
        <taxon>Euteleostomi</taxon>
        <taxon>Actinopterygii</taxon>
        <taxon>Neopterygii</taxon>
        <taxon>Teleostei</taxon>
        <taxon>Neoteleostei</taxon>
        <taxon>Acanthomorphata</taxon>
        <taxon>Eupercaria</taxon>
        <taxon>Perciformes</taxon>
        <taxon>Notothenioidei</taxon>
        <taxon>Channichthyidae</taxon>
        <taxon>Champsocephalus</taxon>
    </lineage>
</organism>
<dbReference type="EMBL" id="JAULUE010002053">
    <property type="protein sequence ID" value="KAK5896686.1"/>
    <property type="molecule type" value="Genomic_DNA"/>
</dbReference>
<reference evidence="1 2" key="1">
    <citation type="journal article" date="2023" name="Mol. Biol. Evol.">
        <title>Genomics of Secondarily Temperate Adaptation in the Only Non-Antarctic Icefish.</title>
        <authorList>
            <person name="Rivera-Colon A.G."/>
            <person name="Rayamajhi N."/>
            <person name="Minhas B.F."/>
            <person name="Madrigal G."/>
            <person name="Bilyk K.T."/>
            <person name="Yoon V."/>
            <person name="Hune M."/>
            <person name="Gregory S."/>
            <person name="Cheng C.H.C."/>
            <person name="Catchen J.M."/>
        </authorList>
    </citation>
    <scope>NUCLEOTIDE SEQUENCE [LARGE SCALE GENOMIC DNA]</scope>
    <source>
        <strain evidence="1">JC2023a</strain>
    </source>
</reference>
<dbReference type="Proteomes" id="UP001335648">
    <property type="component" value="Unassembled WGS sequence"/>
</dbReference>
<gene>
    <name evidence="1" type="ORF">CesoFtcFv8_009824</name>
</gene>
<accession>A0AAN8C375</accession>
<protein>
    <submittedName>
        <fullName evidence="1">Uncharacterized protein</fullName>
    </submittedName>
</protein>
<proteinExistence type="predicted"/>
<dbReference type="AlphaFoldDB" id="A0AAN8C375"/>
<evidence type="ECO:0000313" key="1">
    <source>
        <dbReference type="EMBL" id="KAK5896686.1"/>
    </source>
</evidence>
<sequence length="110" mass="12139">MSNSTQDPFYSSPFGPFYRRHAPYMVQPEYRIYEMNKRLQARTEVSKQPGGECLLSGHAQAEAPVWRVAGMWRSGAGRKGRDVGAGREGLGLHVCQSGGVDVMPKSAKHS</sequence>
<comment type="caution">
    <text evidence="1">The sequence shown here is derived from an EMBL/GenBank/DDBJ whole genome shotgun (WGS) entry which is preliminary data.</text>
</comment>
<evidence type="ECO:0000313" key="2">
    <source>
        <dbReference type="Proteomes" id="UP001335648"/>
    </source>
</evidence>
<name>A0AAN8C375_9TELE</name>
<keyword evidence="2" id="KW-1185">Reference proteome</keyword>